<evidence type="ECO:0000313" key="1">
    <source>
        <dbReference type="EMBL" id="QOD58904.1"/>
    </source>
</evidence>
<gene>
    <name evidence="1" type="primary">traL</name>
    <name evidence="1" type="ORF">IC627_22170</name>
</gene>
<sequence length="101" mass="11822">MNENRTFYKIPHYLDQGRLFIGMPLSEVLPAITVFGIFMLARYMMTGLVIGSVIFFILRTLRQGKGDNFIPLMVYWYSPPTANKYGVFKRTPSSDKRYWLN</sequence>
<dbReference type="InterPro" id="IPR009838">
    <property type="entry name" value="T4SS_TraL"/>
</dbReference>
<keyword evidence="1" id="KW-0614">Plasmid</keyword>
<protein>
    <submittedName>
        <fullName evidence="1">Type IV conjugative transfer system protein TraL</fullName>
    </submittedName>
</protein>
<dbReference type="GO" id="GO:0019867">
    <property type="term" value="C:outer membrane"/>
    <property type="evidence" value="ECO:0007669"/>
    <property type="project" value="InterPro"/>
</dbReference>
<accession>A0A1V1VHA4</accession>
<name>A0A1V1VHA4_PHODP</name>
<dbReference type="RefSeq" id="WP_086959483.1">
    <property type="nucleotide sequence ID" value="NZ_BDMQ01000003.1"/>
</dbReference>
<organism evidence="1 2">
    <name type="scientific">Photobacterium damsela subsp. piscicida</name>
    <name type="common">Pasteurella piscicida</name>
    <dbReference type="NCBI Taxonomy" id="38294"/>
    <lineage>
        <taxon>Bacteria</taxon>
        <taxon>Pseudomonadati</taxon>
        <taxon>Pseudomonadota</taxon>
        <taxon>Gammaproteobacteria</taxon>
        <taxon>Vibrionales</taxon>
        <taxon>Vibrionaceae</taxon>
        <taxon>Photobacterium</taxon>
    </lineage>
</organism>
<dbReference type="Pfam" id="PF07178">
    <property type="entry name" value="TraL"/>
    <property type="match status" value="1"/>
</dbReference>
<dbReference type="EMBL" id="CP061856">
    <property type="protein sequence ID" value="QOD58904.1"/>
    <property type="molecule type" value="Genomic_DNA"/>
</dbReference>
<dbReference type="AlphaFoldDB" id="A0A1V1VHA4"/>
<proteinExistence type="predicted"/>
<dbReference type="Proteomes" id="UP000516656">
    <property type="component" value="Plasmid unnamed1"/>
</dbReference>
<reference evidence="1 2" key="1">
    <citation type="submission" date="2020-09" db="EMBL/GenBank/DDBJ databases">
        <title>Complete, closed and curated genome sequences of Photobacterium damselae subsp. piscicida isolates from Australia indicate localised evolution and additional plasmid-borne pathogenicity mechanisms.</title>
        <authorList>
            <person name="Baseggio L."/>
            <person name="Silayeva O."/>
            <person name="Buller N."/>
            <person name="Landos M."/>
            <person name="Engelstaedter J."/>
            <person name="Barnes A.C."/>
        </authorList>
    </citation>
    <scope>NUCLEOTIDE SEQUENCE [LARGE SCALE GENOMIC DNA]</scope>
    <source>
        <strain evidence="1 2">AS-16-0540-1</strain>
        <plasmid evidence="1 2">unnamed1</plasmid>
    </source>
</reference>
<evidence type="ECO:0000313" key="2">
    <source>
        <dbReference type="Proteomes" id="UP000516656"/>
    </source>
</evidence>
<geneLocation type="plasmid" evidence="1 2">
    <name>unnamed1</name>
</geneLocation>
<dbReference type="NCBIfam" id="TIGR02762">
    <property type="entry name" value="TraL_TIGR"/>
    <property type="match status" value="1"/>
</dbReference>